<feature type="coiled-coil region" evidence="14">
    <location>
        <begin position="3621"/>
        <end position="3651"/>
    </location>
</feature>
<dbReference type="Gene3D" id="1.20.920.20">
    <property type="match status" value="1"/>
</dbReference>
<feature type="domain" description="Dynein heavy chain AAA 5 extension" evidence="22">
    <location>
        <begin position="2295"/>
        <end position="2412"/>
    </location>
</feature>
<dbReference type="FunFam" id="1.10.8.1220:FF:000001">
    <property type="entry name" value="Dynein axonemal heavy chain 5"/>
    <property type="match status" value="1"/>
</dbReference>
<feature type="domain" description="Dynein heavy chain C-terminal" evidence="25">
    <location>
        <begin position="4168"/>
        <end position="4461"/>
    </location>
</feature>
<gene>
    <name evidence="26" type="ORF">HJG63_003968</name>
</gene>
<dbReference type="InterPro" id="IPR043160">
    <property type="entry name" value="Dynein_C_barrel"/>
</dbReference>
<dbReference type="InterPro" id="IPR024743">
    <property type="entry name" value="Dynein_HC_stalk"/>
</dbReference>
<evidence type="ECO:0000313" key="26">
    <source>
        <dbReference type="EMBL" id="KAF6455668.1"/>
    </source>
</evidence>
<dbReference type="FunFam" id="3.10.490.20:FF:000002">
    <property type="entry name" value="Dynein axonemal heavy chain 17"/>
    <property type="match status" value="1"/>
</dbReference>
<feature type="domain" description="Dynein heavy chain AAA lid" evidence="24">
    <location>
        <begin position="4024"/>
        <end position="4160"/>
    </location>
</feature>
<organism evidence="26 27">
    <name type="scientific">Rousettus aegyptiacus</name>
    <name type="common">Egyptian fruit bat</name>
    <name type="synonym">Pteropus aegyptiacus</name>
    <dbReference type="NCBI Taxonomy" id="9407"/>
    <lineage>
        <taxon>Eukaryota</taxon>
        <taxon>Metazoa</taxon>
        <taxon>Chordata</taxon>
        <taxon>Craniata</taxon>
        <taxon>Vertebrata</taxon>
        <taxon>Euteleostomi</taxon>
        <taxon>Mammalia</taxon>
        <taxon>Eutheria</taxon>
        <taxon>Laurasiatheria</taxon>
        <taxon>Chiroptera</taxon>
        <taxon>Yinpterochiroptera</taxon>
        <taxon>Pteropodoidea</taxon>
        <taxon>Pteropodidae</taxon>
        <taxon>Rousettinae</taxon>
        <taxon>Rousettus</taxon>
    </lineage>
</organism>
<dbReference type="FunFam" id="3.20.180.20:FF:000001">
    <property type="entry name" value="Dynein axonemal heavy chain 5"/>
    <property type="match status" value="1"/>
</dbReference>
<dbReference type="FunFam" id="1.20.58.1120:FF:000002">
    <property type="entry name" value="Dynein heavy chain 9, axonemal"/>
    <property type="match status" value="1"/>
</dbReference>
<dbReference type="FunFam" id="3.40.50.300:FF:000219">
    <property type="entry name" value="Dynein axonemal heavy chain 17"/>
    <property type="match status" value="1"/>
</dbReference>
<dbReference type="Gene3D" id="1.10.472.130">
    <property type="match status" value="1"/>
</dbReference>
<dbReference type="PANTHER" id="PTHR45703:SF4">
    <property type="entry name" value="DYNEIN AXONEMAL HEAVY CHAIN 17"/>
    <property type="match status" value="1"/>
</dbReference>
<evidence type="ECO:0000259" key="15">
    <source>
        <dbReference type="Pfam" id="PF03028"/>
    </source>
</evidence>
<dbReference type="Pfam" id="PF12777">
    <property type="entry name" value="MT"/>
    <property type="match status" value="1"/>
</dbReference>
<evidence type="ECO:0000256" key="6">
    <source>
        <dbReference type="ARBA" id="ARBA00022741"/>
    </source>
</evidence>
<dbReference type="InterPro" id="IPR041228">
    <property type="entry name" value="Dynein_C"/>
</dbReference>
<dbReference type="InterPro" id="IPR027417">
    <property type="entry name" value="P-loop_NTPase"/>
</dbReference>
<dbReference type="InterPro" id="IPR024317">
    <property type="entry name" value="Dynein_heavy_chain_D4_dom"/>
</dbReference>
<dbReference type="Pfam" id="PF17852">
    <property type="entry name" value="Dynein_AAA_lid"/>
    <property type="match status" value="1"/>
</dbReference>
<dbReference type="InterPro" id="IPR042228">
    <property type="entry name" value="Dynein_linker_3"/>
</dbReference>
<dbReference type="Pfam" id="PF12774">
    <property type="entry name" value="AAA_6"/>
    <property type="match status" value="1"/>
</dbReference>
<feature type="domain" description="Dynein heavy chain 3 AAA+ lid" evidence="23">
    <location>
        <begin position="2629"/>
        <end position="2728"/>
    </location>
</feature>
<dbReference type="InterPro" id="IPR042219">
    <property type="entry name" value="AAA_lid_11_sf"/>
</dbReference>
<keyword evidence="12" id="KW-0206">Cytoskeleton</keyword>
<evidence type="ECO:0000259" key="17">
    <source>
        <dbReference type="Pfam" id="PF08393"/>
    </source>
</evidence>
<dbReference type="GO" id="GO:0051959">
    <property type="term" value="F:dynein light intermediate chain binding"/>
    <property type="evidence" value="ECO:0007669"/>
    <property type="project" value="InterPro"/>
</dbReference>
<dbReference type="Gene3D" id="1.20.140.100">
    <property type="entry name" value="Dynein heavy chain, N-terminal domain 2"/>
    <property type="match status" value="1"/>
</dbReference>
<dbReference type="Pfam" id="PF12781">
    <property type="entry name" value="AAA_9"/>
    <property type="match status" value="1"/>
</dbReference>
<protein>
    <submittedName>
        <fullName evidence="26">Dynein axonemal heavy chain 17</fullName>
    </submittedName>
</protein>
<comment type="similarity">
    <text evidence="2">Belongs to the dynein heavy chain family.</text>
</comment>
<dbReference type="FunFam" id="1.10.287.2620:FF:000004">
    <property type="entry name" value="Dynein axonemal heavy chain 17"/>
    <property type="match status" value="1"/>
</dbReference>
<dbReference type="FunFam" id="3.40.50.300:FF:002141">
    <property type="entry name" value="Dynein heavy chain"/>
    <property type="match status" value="1"/>
</dbReference>
<dbReference type="Pfam" id="PF08385">
    <property type="entry name" value="DHC_N1"/>
    <property type="match status" value="1"/>
</dbReference>
<dbReference type="EMBL" id="JACASE010000006">
    <property type="protein sequence ID" value="KAF6455668.1"/>
    <property type="molecule type" value="Genomic_DNA"/>
</dbReference>
<dbReference type="FunFam" id="3.40.50.300:FF:000682">
    <property type="entry name" value="Dynein axonemal heavy chain 17"/>
    <property type="match status" value="1"/>
</dbReference>
<keyword evidence="4" id="KW-0493">Microtubule</keyword>
<evidence type="ECO:0000256" key="4">
    <source>
        <dbReference type="ARBA" id="ARBA00022701"/>
    </source>
</evidence>
<proteinExistence type="inferred from homology"/>
<dbReference type="InterPro" id="IPR035706">
    <property type="entry name" value="AAA_9"/>
</dbReference>
<dbReference type="InterPro" id="IPR042222">
    <property type="entry name" value="Dynein_2_N"/>
</dbReference>
<comment type="caution">
    <text evidence="26">The sequence shown here is derived from an EMBL/GenBank/DDBJ whole genome shotgun (WGS) entry which is preliminary data.</text>
</comment>
<dbReference type="GO" id="GO:0007018">
    <property type="term" value="P:microtubule-based movement"/>
    <property type="evidence" value="ECO:0007669"/>
    <property type="project" value="InterPro"/>
</dbReference>
<evidence type="ECO:0000259" key="16">
    <source>
        <dbReference type="Pfam" id="PF08385"/>
    </source>
</evidence>
<dbReference type="SUPFAM" id="SSF52540">
    <property type="entry name" value="P-loop containing nucleoside triphosphate hydrolases"/>
    <property type="match status" value="4"/>
</dbReference>
<evidence type="ECO:0000256" key="8">
    <source>
        <dbReference type="ARBA" id="ARBA00023017"/>
    </source>
</evidence>
<evidence type="ECO:0000256" key="9">
    <source>
        <dbReference type="ARBA" id="ARBA00023054"/>
    </source>
</evidence>
<evidence type="ECO:0000259" key="19">
    <source>
        <dbReference type="Pfam" id="PF12777"/>
    </source>
</evidence>
<keyword evidence="13" id="KW-0966">Cell projection</keyword>
<dbReference type="FunFam" id="3.40.50.300:FF:000049">
    <property type="entry name" value="Dynein, axonemal, heavy chain 5"/>
    <property type="match status" value="1"/>
</dbReference>
<dbReference type="Pfam" id="PF18198">
    <property type="entry name" value="AAA_lid_11"/>
    <property type="match status" value="1"/>
</dbReference>
<dbReference type="FunFam" id="1.10.472.130:FF:000001">
    <property type="entry name" value="Dynein, axonemal, heavy chain 9"/>
    <property type="match status" value="1"/>
</dbReference>
<evidence type="ECO:0000259" key="25">
    <source>
        <dbReference type="Pfam" id="PF18199"/>
    </source>
</evidence>
<name>A0A7J8G716_ROUAE</name>
<dbReference type="InterPro" id="IPR035699">
    <property type="entry name" value="AAA_6"/>
</dbReference>
<feature type="domain" description="Dynein heavy chain AAA module D4" evidence="20">
    <location>
        <begin position="2772"/>
        <end position="3031"/>
    </location>
</feature>
<dbReference type="Gene3D" id="1.20.58.1120">
    <property type="match status" value="1"/>
</dbReference>
<evidence type="ECO:0000256" key="10">
    <source>
        <dbReference type="ARBA" id="ARBA00023069"/>
    </source>
</evidence>
<evidence type="ECO:0000256" key="5">
    <source>
        <dbReference type="ARBA" id="ARBA00022737"/>
    </source>
</evidence>
<feature type="domain" description="Dynein heavy chain tail" evidence="16">
    <location>
        <begin position="190"/>
        <end position="768"/>
    </location>
</feature>
<dbReference type="Gene3D" id="1.10.8.710">
    <property type="match status" value="1"/>
</dbReference>
<dbReference type="InterPro" id="IPR041466">
    <property type="entry name" value="Dynein_AAA5_ext"/>
</dbReference>
<dbReference type="Pfam" id="PF12775">
    <property type="entry name" value="AAA_7"/>
    <property type="match status" value="1"/>
</dbReference>
<feature type="coiled-coil region" evidence="14">
    <location>
        <begin position="3036"/>
        <end position="3087"/>
    </location>
</feature>
<dbReference type="Gene3D" id="1.20.1270.280">
    <property type="match status" value="1"/>
</dbReference>
<dbReference type="InterPro" id="IPR004273">
    <property type="entry name" value="Dynein_heavy_D6_P-loop"/>
</dbReference>
<evidence type="ECO:0000256" key="11">
    <source>
        <dbReference type="ARBA" id="ARBA00023175"/>
    </source>
</evidence>
<dbReference type="Gene3D" id="1.10.8.720">
    <property type="entry name" value="Region D6 of dynein motor"/>
    <property type="match status" value="1"/>
</dbReference>
<dbReference type="GO" id="GO:0030286">
    <property type="term" value="C:dynein complex"/>
    <property type="evidence" value="ECO:0007669"/>
    <property type="project" value="UniProtKB-KW"/>
</dbReference>
<evidence type="ECO:0000256" key="1">
    <source>
        <dbReference type="ARBA" id="ARBA00004430"/>
    </source>
</evidence>
<accession>A0A7J8G716</accession>
<dbReference type="InterPro" id="IPR041658">
    <property type="entry name" value="AAA_lid_11"/>
</dbReference>
<dbReference type="Pfam" id="PF03028">
    <property type="entry name" value="Dynein_heavy"/>
    <property type="match status" value="1"/>
</dbReference>
<dbReference type="Pfam" id="PF12780">
    <property type="entry name" value="AAA_8"/>
    <property type="match status" value="1"/>
</dbReference>
<dbReference type="InterPro" id="IPR041589">
    <property type="entry name" value="DNAH3_AAA_lid_1"/>
</dbReference>
<feature type="coiled-coil region" evidence="14">
    <location>
        <begin position="3259"/>
        <end position="3307"/>
    </location>
</feature>
<evidence type="ECO:0000259" key="23">
    <source>
        <dbReference type="Pfam" id="PF17857"/>
    </source>
</evidence>
<evidence type="ECO:0000256" key="12">
    <source>
        <dbReference type="ARBA" id="ARBA00023212"/>
    </source>
</evidence>
<evidence type="ECO:0000259" key="20">
    <source>
        <dbReference type="Pfam" id="PF12780"/>
    </source>
</evidence>
<keyword evidence="5" id="KW-0677">Repeat</keyword>
<feature type="domain" description="Dynein heavy chain linker" evidence="17">
    <location>
        <begin position="1270"/>
        <end position="1675"/>
    </location>
</feature>
<evidence type="ECO:0000256" key="3">
    <source>
        <dbReference type="ARBA" id="ARBA00022490"/>
    </source>
</evidence>
<evidence type="ECO:0000259" key="21">
    <source>
        <dbReference type="Pfam" id="PF12781"/>
    </source>
</evidence>
<dbReference type="Proteomes" id="UP000593571">
    <property type="component" value="Unassembled WGS sequence"/>
</dbReference>
<sequence length="4463" mass="509193">MTITPDVRLEYLEGVASIMLKFKPDKWGKMLSVEEHLAWLMDFLEKPDVLVLVLTLSPAGTIVPCLGFPASLKTKGVYFVKKKPKNISKDNYKDALLYGDLSPTPVDQLIAVVEEVLYSLLNQSENLSGWPWVVSEDIMKQVHKLKNEMFVMGGKIKGKTLLPVPEHLGSLDGTLESMERIPSSLDNSLLHAIETIIIDWSHQVRDVLSKDSAQALLDGLQPLPRVEFEFWDARLQNLKCIHDQLNRPKVNKIVEILEKAKSCYWPALQNVYLNVTEGLKEANDIVLYLMPLRILLEEMEQADFTMLPTFIAKVLYTICFIWATSEHYNTPSRVIVTLQEFCNQLIEMTRTYLSPEEVLKGLQGEIEEVLNNISLSVNILRELYRAYDFCCVNMELFFKKDKEPVPWEFPSSLAFSRMNAFFRRVRTVEDLYKTAIEFLKLEKIEVGGARGNTLGSLVTRIYEEVFELVKVFADCKYDPLDPGDPSFDDDYADFETKIQDLDRRLATIFCQAFDDCNSIESCAKLLYMCGGLLERPLILAEVVPRYSVMLELFDAELDNTKILYDTQIAASADGNIPPIHKNMPPVAGQLKWSLELQERLETPMRDLRRIDHPVMSSPEAKLIYQKYDEMMDLLRKYREKIFQDWVAGVDQDCDFNLGQPLIQRDRGTNLVRVNFSKALVAVLREVKYLNFQQQKEIPNSAESLFSKHETFRKFVGNLELIVGWYNEVTTTVMDVEFPLIEAELSAIDVKLQAAETTLFWNSEGVFDYIKEMREILHNLQNRMQKAKQNIESISQAMKDWSSNPMFERKDNKKDALLDLDGRMATLNKRYTVVKDAGLKIQAMVAENAELFRADTTSQSWKDYVNYIDNMVLDEFDDFIQNSLNYLMHNMIADESIAPLFEIHMELDEAGLVFTPSLEVGSDRGFLALVDGLVNDIYNAAKLIPRLAKGRLNYKSDLEDMTDLIEMREEMSSIVVSAMKEAEEYQDSFERYSYLWTDDLQESMRTFLTYGRALTPEDLEMHAEEAIPKAPPTLAQFQQQIDSYERLYEEVSKCENTKVFSGWLQCDCRPFKQALLSTIKRWSFMFKRHLSNHVVSSLDDLEAFMNVARTGLKKPLKEGDYDGLVEVMGHLMKVKERQAATDTMFEPLKQTIELLKTYGEEMPEETHVKLQELPEHWTNTKKLAIQVKQNVAPLQANEVNILRRKCQQFELKQHEFREKFRKEAPFSFNDPDPYRSLNKQQKSITAMESSMEALCKSGSLFEVTVPDYKQLKACHKEVLLLKELWDMIVLVNTSIDDWKTTKWKDINVEQMDIDCKKFAKDVRSLDKEMKAWDAFVGLDNTVKNMITSLRAVSELQNPAIRDRHWQQLMQATQVKFKMSDDTTLADLLQLNLHKYEDEVRNIVDKAVKESGMEKVLKALDSTWSTMEFEHEPHPRTGTMLLKSDEVLVETLEDNQVQLQNLMTSKYLSHFLKEVTSWQQKLSTADAVISIWFEVQRTWSHLESIFVGSEDIRAQLPEDSQRFDHIDREFKALMGDAVKTPNVVEATNKPGLYDKLEDLKKSLAVCEKALAEYLETKRLAFPRFYFVSSADLLDILSNGNDPVEVSRHLSKLFDSLCKLKFRLDANGKPLKFGLGMYSKEDEYMDFDRECDLSGQVEVWLNRVLDRMCATLRHEIPEAVVTYEEKPREQWIFDYPAQVALTCTQIWWTTEVGLAFARLEEGYENAIKDYNKKQISQLNALITLLIGNLSAGDRMKVMTICTIDVHARDVVAKMIVAKVESAQAFTWQSQLRHRWDEERKHCFANICDAQIQYSYEYLGNTPRLVITPLTDRCYITLTQSLHLIMGGAPAGPAGTGKTETTKDLGRALGTMVYVFNCSEQMDYKSCGNIYKGLAQTGAWGCFDEFNRISVEVLSVIAVQVKCVQDAIRAKKKTFNFLGEMIRLIPSVGIFITMNPGYAGRTELPENLKALFRPCAMVVPDFELICEIMLVAEGFLDARLLARKFITLYTLCKELLSKQDHYDWGLRAIKSVLVVAGSLKRGDPSRAEDQVLMRALRDFNIPKIVTDDLPVFMGLIGDLFPALDVPRKRDLNFEKIIKQSILELRLQAEDSFVLKVVQLEELLQVRHSVFVIGNAGSGKSQVLRSLNKTYQNLKRKPVAVDLDPKAVTCDELFGIINPATREWKDGLFSTIMRDLANITHDGPKWIVLDGDIDPMWIESLNTVMDDNKVLTLASNERIPLNRTMRLVFEISHLRTATPATVSRAGILYINPADLGWNPVVSSWLERRKVQSEKANLMILFDKYLPMCLDKLRFGFKKITPVPEITTIHMVLYLLECLLTDKNTPPDSPKELYELYFVFACFWAFGGAMFQDQLVDYRVEFSKWWINEFKTIKFPSQGTIFDYYLDPDTKKFLPWTDKVPSFELDPDVPLQASLVHTTETIRIRYFMDLLMAKSWPVMLVGNAGTGKSVLMGDKLESLSTDDYLVQAVPFNFYTTSAMLQGVLEKPLEKKSGRNYGPPGTKKLIYFIDDMNMPEVDKYGTVAPHTLIRQHMDHKHWYDRQKLTLKEVHNCQYVACMNPTSGSFTIDPRLQRHFCVFAVSFPGQEALTTIYSTILSQHLAYRSAPMVVQKMSGQLVASALALHQKVTATFLPTAIKFHYIFNLRDLSNIFQGLLFSTAEVLRTPLDLARLWLHEAERVYGDKMVDEKDQETLHRVTMASTKKFFDDLGEELLFAKPNIFCHFAQGIGEAKYLPVTDVAQLNKLLVDVLDSYNEVNAVMNLVLFEDAVAHICRINRILEAPRGNALLVGVGGSGKQSLSRLAAYISSLEVFQITLKKGYGVLDLKADLSAQYIKSAVKNVPSVFLMTDSQVAEEQFLVLINDLLASGEIPGLFADDEVENIITSMRPQVKSLGINDTRETCWKFFIEKVRRQLKVILCFSPVGSVLRVRARKFPAVVNCTAIDWFHEWPEDALVSVSARFLEETEGIQPEVKASISHFMAYVHTTVNEMSKVYLATERRYNYTTPKTFLEQIKLYQNLLAKKRMELVAKIERLENGLMKLQSTASQVDDLKAKLAIQEAELKQKNENADKLIQVVGVETEKVSKEKAVADEEEIKVEVINKNVTEKQKACETDLAKAEPALLAAQEALDTLNKNNLTELKSFGSPPDAVVNVTAAVMILTAPGGKIPKDKSWKAAKIMMGKVDTFLDSLKKFDKEHIPEACLKAFKPYQGNPTFDPEFVRSKSAAAAGLCSWCINIVRFYEVYCDVAPKRQALEEANAELAEAQEKLSRIKNKIAELNANLSNLTSAFEKATAEKIKCQQEADATNRVISLANRLVGGLASENVRWAESVENFRSQGVTLCGDVLLISAFVSYVGYFTKKYRNELMDRFWVPYINKLKVPIPITEGLDPLSLLTDDADVATWNNQGLPSDRMSTENATILCNTERWPLIVDAQLQGIKWIKNKYGSELKAIRLGQKSYLDIIEQAISEGDTLLIENIGETVDPVLDPLLGRNTIKKGKYIKIGDKEVEYHPKFRLIMHTKYFNPHYKPEMQAQCSLINFLVTRDGLEDQLLAAVVAKERPDLEQLKANLTKSQNEFKIVLKELEDSLLARLSAASGNFLGDTALVENLETTKHTASEIEEKVQEAKVTEVKINEARENYRPAAERASLLYFILNDLNKINPIYQFSLKAFHVVFEMAIQKTSPADEVRQRVINLTDEITYSVYMYTARGLFERDKLIFLAQVAFQVLSMKKELNPAELDFLLRFPFKAGVVSPVDFLQHQGWGGIKALSEMDEFKNLDNDIEGSAKRWKKLVESEAPEKEIFPKEWKTKTALQKLCMVRCMRPDRMTYAVRNFVEEKMGSKFVEGRSVEFSKSYEESSPSTPIFFILSPGVDPLKDVEALGKKLGFTIDNGKLHNVSLGQGQEVVAENALDVAAESGHWVILQNIHLVARWLGTLDKKVERYSTGSHEDYRVFMSAEPAPSPESHIIPQGILENAIKITNEPPTGMYANLHKALDLFTQDTLEMCTKEIEFKCILFALCYFHAVVAERRKFGAQGWNRSYPFNNGDLTISINVLYNYLEANAKVPWDDLRYLFGEIMYGGHITDDWDRRLCRTYLMEYIRAEMLEGEIQLAPGFQIPPNLDYKGYHEYIDENLPPESPYLYGLHPNAEIGFLTVTSEKLFRTVLEMQPKESDSGAGAGVSREEKVKAVLDEVLEKIPEAFNMAEIMAKAAEKTPYVVVAFQECERMNILTNEMRRSLKELNLGLKGELTITTDMEDLSTALFYDTVPDTWVARAYPSMMGLAAWYADLLLRIRELEAWTTDFALPTTVWLAGFFNPQSFLTAIMQSMARKNEWPLDKMCLSVEVTKKTREDMTAPPREGSYVYGLFMEGARWDTQTGVIAEARLKELTPAMPVIFVKAIPVDRMETKNMYECPVYKTRIRGPTYVWTFNLKTKEKAAKWVLAAVALLLQV</sequence>
<evidence type="ECO:0000259" key="18">
    <source>
        <dbReference type="Pfam" id="PF12774"/>
    </source>
</evidence>
<evidence type="ECO:0000259" key="22">
    <source>
        <dbReference type="Pfam" id="PF17852"/>
    </source>
</evidence>
<evidence type="ECO:0000259" key="24">
    <source>
        <dbReference type="Pfam" id="PF18198"/>
    </source>
</evidence>
<dbReference type="InterPro" id="IPR013602">
    <property type="entry name" value="Dynein_heavy_linker"/>
</dbReference>
<dbReference type="InterPro" id="IPR026983">
    <property type="entry name" value="DHC"/>
</dbReference>
<dbReference type="Gene3D" id="1.10.8.1220">
    <property type="match status" value="1"/>
</dbReference>
<evidence type="ECO:0000313" key="27">
    <source>
        <dbReference type="Proteomes" id="UP000593571"/>
    </source>
</evidence>
<keyword evidence="27" id="KW-1185">Reference proteome</keyword>
<feature type="coiled-coil region" evidence="14">
    <location>
        <begin position="769"/>
        <end position="803"/>
    </location>
</feature>
<dbReference type="InterPro" id="IPR013594">
    <property type="entry name" value="Dynein_heavy_tail"/>
</dbReference>
<dbReference type="GO" id="GO:0005874">
    <property type="term" value="C:microtubule"/>
    <property type="evidence" value="ECO:0007669"/>
    <property type="project" value="UniProtKB-KW"/>
</dbReference>
<dbReference type="Gene3D" id="6.10.140.1060">
    <property type="match status" value="1"/>
</dbReference>
<dbReference type="Pfam" id="PF17857">
    <property type="entry name" value="AAA_lid_1"/>
    <property type="match status" value="1"/>
</dbReference>
<dbReference type="FunFam" id="1.20.920.20:FF:000003">
    <property type="entry name" value="Dynein axonemal heavy chain 17"/>
    <property type="match status" value="1"/>
</dbReference>
<dbReference type="Gene3D" id="3.40.50.300">
    <property type="entry name" value="P-loop containing nucleotide triphosphate hydrolases"/>
    <property type="match status" value="5"/>
</dbReference>
<dbReference type="Gene3D" id="1.20.920.30">
    <property type="match status" value="1"/>
</dbReference>
<keyword evidence="11" id="KW-0505">Motor protein</keyword>
<dbReference type="GO" id="GO:0008569">
    <property type="term" value="F:minus-end-directed microtubule motor activity"/>
    <property type="evidence" value="ECO:0007669"/>
    <property type="project" value="InterPro"/>
</dbReference>
<dbReference type="Gene3D" id="1.10.287.2620">
    <property type="match status" value="1"/>
</dbReference>
<dbReference type="OrthoDB" id="286107at2759"/>
<keyword evidence="7" id="KW-0067">ATP-binding</keyword>
<feature type="domain" description="Dynein heavy chain hydrolytic ATP-binding dynein motor region" evidence="18">
    <location>
        <begin position="1810"/>
        <end position="2136"/>
    </location>
</feature>
<dbReference type="Pfam" id="PF18199">
    <property type="entry name" value="Dynein_C"/>
    <property type="match status" value="1"/>
</dbReference>
<dbReference type="InterPro" id="IPR043157">
    <property type="entry name" value="Dynein_AAA1S"/>
</dbReference>
<dbReference type="PANTHER" id="PTHR45703">
    <property type="entry name" value="DYNEIN HEAVY CHAIN"/>
    <property type="match status" value="1"/>
</dbReference>
<evidence type="ECO:0000256" key="7">
    <source>
        <dbReference type="ARBA" id="ARBA00022840"/>
    </source>
</evidence>
<dbReference type="Gene3D" id="3.20.180.20">
    <property type="entry name" value="Dynein heavy chain, N-terminal domain 2"/>
    <property type="match status" value="1"/>
</dbReference>
<dbReference type="FunFam" id="1.10.8.710:FF:000002">
    <property type="entry name" value="dynein heavy chain 17, axonemal"/>
    <property type="match status" value="1"/>
</dbReference>
<feature type="domain" description="Dynein heavy chain coiled coil stalk" evidence="19">
    <location>
        <begin position="3044"/>
        <end position="3387"/>
    </location>
</feature>
<dbReference type="GO" id="GO:0097729">
    <property type="term" value="C:9+2 motile cilium"/>
    <property type="evidence" value="ECO:0007669"/>
    <property type="project" value="UniProtKB-ARBA"/>
</dbReference>
<dbReference type="GO" id="GO:0045505">
    <property type="term" value="F:dynein intermediate chain binding"/>
    <property type="evidence" value="ECO:0007669"/>
    <property type="project" value="InterPro"/>
</dbReference>
<dbReference type="FunFam" id="1.20.920.30:FF:000003">
    <property type="entry name" value="Dynein axonemal heavy chain 17"/>
    <property type="match status" value="1"/>
</dbReference>
<dbReference type="Gene3D" id="3.10.490.20">
    <property type="match status" value="1"/>
</dbReference>
<keyword evidence="8" id="KW-0243">Dynein</keyword>
<evidence type="ECO:0000256" key="13">
    <source>
        <dbReference type="ARBA" id="ARBA00023273"/>
    </source>
</evidence>
<evidence type="ECO:0000256" key="2">
    <source>
        <dbReference type="ARBA" id="ARBA00008887"/>
    </source>
</evidence>
<dbReference type="FunFam" id="3.40.50.300:FF:000411">
    <property type="entry name" value="dynein heavy chain 17, axonemal"/>
    <property type="match status" value="1"/>
</dbReference>
<keyword evidence="10" id="KW-0969">Cilium</keyword>
<dbReference type="GO" id="GO:0005930">
    <property type="term" value="C:axoneme"/>
    <property type="evidence" value="ECO:0007669"/>
    <property type="project" value="UniProtKB-SubCell"/>
</dbReference>
<keyword evidence="6" id="KW-0547">Nucleotide-binding</keyword>
<dbReference type="FunFam" id="1.20.1270.280:FF:000003">
    <property type="entry name" value="Dynein axonemal heavy chain 17"/>
    <property type="match status" value="1"/>
</dbReference>
<feature type="domain" description="Dynein heavy chain ATP-binding dynein motor region" evidence="21">
    <location>
        <begin position="3414"/>
        <end position="3631"/>
    </location>
</feature>
<keyword evidence="3" id="KW-0963">Cytoplasm</keyword>
<reference evidence="26 27" key="1">
    <citation type="journal article" date="2020" name="Nature">
        <title>Six reference-quality genomes reveal evolution of bat adaptations.</title>
        <authorList>
            <person name="Jebb D."/>
            <person name="Huang Z."/>
            <person name="Pippel M."/>
            <person name="Hughes G.M."/>
            <person name="Lavrichenko K."/>
            <person name="Devanna P."/>
            <person name="Winkler S."/>
            <person name="Jermiin L.S."/>
            <person name="Skirmuntt E.C."/>
            <person name="Katzourakis A."/>
            <person name="Burkitt-Gray L."/>
            <person name="Ray D.A."/>
            <person name="Sullivan K.A.M."/>
            <person name="Roscito J.G."/>
            <person name="Kirilenko B.M."/>
            <person name="Davalos L.M."/>
            <person name="Corthals A.P."/>
            <person name="Power M.L."/>
            <person name="Jones G."/>
            <person name="Ransome R.D."/>
            <person name="Dechmann D.K.N."/>
            <person name="Locatelli A.G."/>
            <person name="Puechmaille S.J."/>
            <person name="Fedrigo O."/>
            <person name="Jarvis E.D."/>
            <person name="Hiller M."/>
            <person name="Vernes S.C."/>
            <person name="Myers E.W."/>
            <person name="Teeling E.C."/>
        </authorList>
    </citation>
    <scope>NUCLEOTIDE SEQUENCE [LARGE SCALE GENOMIC DNA]</scope>
    <source>
        <strain evidence="26">MRouAeg1</strain>
        <tissue evidence="26">Muscle</tissue>
    </source>
</reference>
<dbReference type="GO" id="GO:0005524">
    <property type="term" value="F:ATP binding"/>
    <property type="evidence" value="ECO:0007669"/>
    <property type="project" value="UniProtKB-KW"/>
</dbReference>
<comment type="subcellular location">
    <subcellularLocation>
        <location evidence="1">Cytoplasm</location>
        <location evidence="1">Cytoskeleton</location>
        <location evidence="1">Cilium axoneme</location>
    </subcellularLocation>
</comment>
<dbReference type="FunFam" id="1.10.8.720:FF:000002">
    <property type="entry name" value="Dynein heavy chain 9, axonemal"/>
    <property type="match status" value="1"/>
</dbReference>
<dbReference type="Pfam" id="PF08393">
    <property type="entry name" value="DHC_N2"/>
    <property type="match status" value="1"/>
</dbReference>
<dbReference type="FunFam" id="1.20.140.100:FF:000007">
    <property type="entry name" value="Dynein axonemal heavy chain 9"/>
    <property type="match status" value="1"/>
</dbReference>
<feature type="domain" description="Dynein heavy chain region D6 P-loop" evidence="15">
    <location>
        <begin position="3872"/>
        <end position="3992"/>
    </location>
</feature>
<evidence type="ECO:0000256" key="14">
    <source>
        <dbReference type="SAM" id="Coils"/>
    </source>
</evidence>
<keyword evidence="9 14" id="KW-0175">Coiled coil</keyword>